<feature type="transmembrane region" description="Helical" evidence="1">
    <location>
        <begin position="31"/>
        <end position="49"/>
    </location>
</feature>
<name>F2KQB4_ARCVS</name>
<dbReference type="KEGG" id="ave:Arcve_0520"/>
<evidence type="ECO:0000313" key="3">
    <source>
        <dbReference type="Proteomes" id="UP000008136"/>
    </source>
</evidence>
<evidence type="ECO:0000256" key="1">
    <source>
        <dbReference type="SAM" id="Phobius"/>
    </source>
</evidence>
<feature type="transmembrane region" description="Helical" evidence="1">
    <location>
        <begin position="55"/>
        <end position="76"/>
    </location>
</feature>
<protein>
    <submittedName>
        <fullName evidence="2">F420H2:quinone oxidoreductase, 16.5 kDa subunit, putative</fullName>
    </submittedName>
</protein>
<dbReference type="Proteomes" id="UP000008136">
    <property type="component" value="Chromosome"/>
</dbReference>
<feature type="transmembrane region" description="Helical" evidence="1">
    <location>
        <begin position="129"/>
        <end position="151"/>
    </location>
</feature>
<sequence length="156" mass="16926">MDMITLSLLAMCGVAVLTALAALLTKDNFYAALYMSVTLLVIAGVYALYNVQPVFILIAFIFVGAVGAVTVALAATYRTFEPKLNLDYAWAIPTIVTIAVLGFSLYSYVRYGVDVAYTDVAVAVFSSDYVLLAMFFISLAILLMMSVVKFVRREGA</sequence>
<feature type="transmembrane region" description="Helical" evidence="1">
    <location>
        <begin position="6"/>
        <end position="24"/>
    </location>
</feature>
<keyword evidence="1" id="KW-1133">Transmembrane helix</keyword>
<dbReference type="GeneID" id="10393616"/>
<dbReference type="HOGENOM" id="CLU_143261_0_0_2"/>
<dbReference type="OrthoDB" id="51682at2157"/>
<keyword evidence="3" id="KW-1185">Reference proteome</keyword>
<organism evidence="2 3">
    <name type="scientific">Archaeoglobus veneficus (strain DSM 11195 / SNP6)</name>
    <dbReference type="NCBI Taxonomy" id="693661"/>
    <lineage>
        <taxon>Archaea</taxon>
        <taxon>Methanobacteriati</taxon>
        <taxon>Methanobacteriota</taxon>
        <taxon>Archaeoglobi</taxon>
        <taxon>Archaeoglobales</taxon>
        <taxon>Archaeoglobaceae</taxon>
        <taxon>Archaeoglobus</taxon>
    </lineage>
</organism>
<gene>
    <name evidence="2" type="ordered locus">Arcve_0520</name>
</gene>
<dbReference type="EMBL" id="CP002588">
    <property type="protein sequence ID" value="AEA46547.1"/>
    <property type="molecule type" value="Genomic_DNA"/>
</dbReference>
<dbReference type="AlphaFoldDB" id="F2KQB4"/>
<dbReference type="RefSeq" id="WP_013683221.1">
    <property type="nucleotide sequence ID" value="NC_015320.1"/>
</dbReference>
<proteinExistence type="predicted"/>
<reference evidence="2 3" key="1">
    <citation type="submission" date="2011-03" db="EMBL/GenBank/DDBJ databases">
        <title>The complete genome of Archaeoglobus veneficus SNP6.</title>
        <authorList>
            <consortium name="US DOE Joint Genome Institute (JGI-PGF)"/>
            <person name="Lucas S."/>
            <person name="Copeland A."/>
            <person name="Lapidus A."/>
            <person name="Bruce D."/>
            <person name="Goodwin L."/>
            <person name="Pitluck S."/>
            <person name="Kyrpides N."/>
            <person name="Mavromatis K."/>
            <person name="Pagani I."/>
            <person name="Ivanova N."/>
            <person name="Mikhailova N."/>
            <person name="Lu M."/>
            <person name="Detter J.C."/>
            <person name="Tapia R."/>
            <person name="Han C."/>
            <person name="Land M."/>
            <person name="Hauser L."/>
            <person name="Markowitz V."/>
            <person name="Cheng J.-F."/>
            <person name="Hugenholtz P."/>
            <person name="Woyke T."/>
            <person name="Wu D."/>
            <person name="Spring S."/>
            <person name="Brambilla E."/>
            <person name="Klenk H.-P."/>
            <person name="Eisen J.A."/>
        </authorList>
    </citation>
    <scope>NUCLEOTIDE SEQUENCE [LARGE SCALE GENOMIC DNA]</scope>
    <source>
        <strain>SNP6</strain>
    </source>
</reference>
<keyword evidence="1" id="KW-0472">Membrane</keyword>
<evidence type="ECO:0000313" key="2">
    <source>
        <dbReference type="EMBL" id="AEA46547.1"/>
    </source>
</evidence>
<keyword evidence="1" id="KW-0812">Transmembrane</keyword>
<dbReference type="STRING" id="693661.Arcve_0520"/>
<feature type="transmembrane region" description="Helical" evidence="1">
    <location>
        <begin position="88"/>
        <end position="109"/>
    </location>
</feature>
<dbReference type="eggNOG" id="arCOG10166">
    <property type="taxonomic scope" value="Archaea"/>
</dbReference>
<accession>F2KQB4</accession>